<evidence type="ECO:0000259" key="2">
    <source>
        <dbReference type="Pfam" id="PF01232"/>
    </source>
</evidence>
<dbReference type="RefSeq" id="WP_328598221.1">
    <property type="nucleotide sequence ID" value="NZ_WTYM01000045.1"/>
</dbReference>
<evidence type="ECO:0000259" key="3">
    <source>
        <dbReference type="Pfam" id="PF08125"/>
    </source>
</evidence>
<feature type="domain" description="Mannitol dehydrogenase N-terminal" evidence="2">
    <location>
        <begin position="28"/>
        <end position="262"/>
    </location>
</feature>
<reference evidence="4 5" key="1">
    <citation type="submission" date="2019-12" db="EMBL/GenBank/DDBJ databases">
        <title>Genomic-based taxomic classification of the family Erythrobacteraceae.</title>
        <authorList>
            <person name="Xu L."/>
        </authorList>
    </citation>
    <scope>NUCLEOTIDE SEQUENCE [LARGE SCALE GENOMIC DNA]</scope>
    <source>
        <strain evidence="4 5">MCCC 1K01500</strain>
    </source>
</reference>
<dbReference type="Pfam" id="PF08125">
    <property type="entry name" value="Mannitol_dh_C"/>
    <property type="match status" value="1"/>
</dbReference>
<dbReference type="PANTHER" id="PTHR43362">
    <property type="entry name" value="MANNITOL DEHYDROGENASE DSF1-RELATED"/>
    <property type="match status" value="1"/>
</dbReference>
<dbReference type="Proteomes" id="UP000433652">
    <property type="component" value="Unassembled WGS sequence"/>
</dbReference>
<keyword evidence="5" id="KW-1185">Reference proteome</keyword>
<dbReference type="PANTHER" id="PTHR43362:SF1">
    <property type="entry name" value="MANNITOL DEHYDROGENASE 2-RELATED"/>
    <property type="match status" value="1"/>
</dbReference>
<dbReference type="Gene3D" id="1.10.1040.10">
    <property type="entry name" value="N-(1-d-carboxylethyl)-l-norvaline Dehydrogenase, domain 2"/>
    <property type="match status" value="1"/>
</dbReference>
<dbReference type="GO" id="GO:0016616">
    <property type="term" value="F:oxidoreductase activity, acting on the CH-OH group of donors, NAD or NADP as acceptor"/>
    <property type="evidence" value="ECO:0007669"/>
    <property type="project" value="TreeGrafter"/>
</dbReference>
<organism evidence="4 5">
    <name type="scientific">Croceibacterium salegens</name>
    <dbReference type="NCBI Taxonomy" id="1737568"/>
    <lineage>
        <taxon>Bacteria</taxon>
        <taxon>Pseudomonadati</taxon>
        <taxon>Pseudomonadota</taxon>
        <taxon>Alphaproteobacteria</taxon>
        <taxon>Sphingomonadales</taxon>
        <taxon>Erythrobacteraceae</taxon>
        <taxon>Croceibacterium</taxon>
    </lineage>
</organism>
<dbReference type="PRINTS" id="PR00084">
    <property type="entry name" value="MTLDHDRGNASE"/>
</dbReference>
<evidence type="ECO:0000256" key="1">
    <source>
        <dbReference type="ARBA" id="ARBA00023002"/>
    </source>
</evidence>
<dbReference type="InterPro" id="IPR000669">
    <property type="entry name" value="Mannitol_DH"/>
</dbReference>
<protein>
    <submittedName>
        <fullName evidence="4">Mannitol dehydrogenase family protein</fullName>
    </submittedName>
</protein>
<name>A0A6I4T0J7_9SPHN</name>
<gene>
    <name evidence="4" type="ORF">GRI89_11445</name>
</gene>
<feature type="domain" description="Mannitol dehydrogenase C-terminal" evidence="3">
    <location>
        <begin position="271"/>
        <end position="400"/>
    </location>
</feature>
<dbReference type="InterPro" id="IPR013131">
    <property type="entry name" value="Mannitol_DH_N"/>
</dbReference>
<dbReference type="InterPro" id="IPR036291">
    <property type="entry name" value="NAD(P)-bd_dom_sf"/>
</dbReference>
<accession>A0A6I4T0J7</accession>
<dbReference type="Gene3D" id="3.40.50.720">
    <property type="entry name" value="NAD(P)-binding Rossmann-like Domain"/>
    <property type="match status" value="1"/>
</dbReference>
<sequence>MRLDPDTLDRLPPNVARFAYDRDAQKVGIVHFGIGAFHRAHLAWYTDAAMSAGERDWMITGVSLRSDAVARQLNPQGGLYTLTERAAGEDVTRVAGAVRDVLVAGRSDARLAIGLIAPSTHIVSFTVTEKGYARAADGSLDLGLAEASFYPHLTRAFEERRQAGIPGLTLLSCDNLPANGDTLRRLMCEYLVAKSPDALGWFESECNCPNAMVDRIVPATTDADIDALASRIGLRDEGAVFTEPFSQWVIEDRFAGPRPGWDHYGAQFVADVAPYETAKLRMLNGAHSAMAYLGLERGHEFVHEAIADPELRALVERLMRDEAATSFEPAPGQDLDAYAKALLERFANPALNHRLAQIAMDGSQKIPQRWLASLAVHQTRSNKPIATLTALAAWLRHVRDGLFVDDPLKEELATTWRKQGVDGIVPALFGDNAPIASNWRPSPAEKAFLEAETAR</sequence>
<proteinExistence type="predicted"/>
<dbReference type="Pfam" id="PF01232">
    <property type="entry name" value="Mannitol_dh"/>
    <property type="match status" value="1"/>
</dbReference>
<dbReference type="InterPro" id="IPR013118">
    <property type="entry name" value="Mannitol_DH_C"/>
</dbReference>
<dbReference type="SUPFAM" id="SSF48179">
    <property type="entry name" value="6-phosphogluconate dehydrogenase C-terminal domain-like"/>
    <property type="match status" value="1"/>
</dbReference>
<evidence type="ECO:0000313" key="5">
    <source>
        <dbReference type="Proteomes" id="UP000433652"/>
    </source>
</evidence>
<keyword evidence="1" id="KW-0560">Oxidoreductase</keyword>
<dbReference type="SUPFAM" id="SSF51735">
    <property type="entry name" value="NAD(P)-binding Rossmann-fold domains"/>
    <property type="match status" value="1"/>
</dbReference>
<dbReference type="InterPro" id="IPR013328">
    <property type="entry name" value="6PGD_dom2"/>
</dbReference>
<dbReference type="InterPro" id="IPR050988">
    <property type="entry name" value="Mannitol_DH/Oxidoreductase"/>
</dbReference>
<dbReference type="InterPro" id="IPR008927">
    <property type="entry name" value="6-PGluconate_DH-like_C_sf"/>
</dbReference>
<evidence type="ECO:0000313" key="4">
    <source>
        <dbReference type="EMBL" id="MXO60152.1"/>
    </source>
</evidence>
<comment type="caution">
    <text evidence="4">The sequence shown here is derived from an EMBL/GenBank/DDBJ whole genome shotgun (WGS) entry which is preliminary data.</text>
</comment>
<dbReference type="AlphaFoldDB" id="A0A6I4T0J7"/>
<dbReference type="EMBL" id="WTYM01000045">
    <property type="protein sequence ID" value="MXO60152.1"/>
    <property type="molecule type" value="Genomic_DNA"/>
</dbReference>